<dbReference type="PANTHER" id="PTHR33603:SF1">
    <property type="entry name" value="RIBOSOMAL RNA LARGE SUBUNIT METHYLTRANSFERASE H"/>
    <property type="match status" value="1"/>
</dbReference>
<dbReference type="GO" id="GO:0070038">
    <property type="term" value="F:rRNA (pseudouridine-N3-)-methyltransferase activity"/>
    <property type="evidence" value="ECO:0007669"/>
    <property type="project" value="UniProtKB-UniRule"/>
</dbReference>
<comment type="caution">
    <text evidence="6">The sequence shown here is derived from an EMBL/GenBank/DDBJ whole genome shotgun (WGS) entry which is preliminary data.</text>
</comment>
<comment type="subcellular location">
    <subcellularLocation>
        <location evidence="5">Cytoplasm</location>
    </subcellularLocation>
</comment>
<evidence type="ECO:0000256" key="4">
    <source>
        <dbReference type="ARBA" id="ARBA00038303"/>
    </source>
</evidence>
<dbReference type="PIRSF" id="PIRSF004505">
    <property type="entry name" value="MT_bac"/>
    <property type="match status" value="1"/>
</dbReference>
<comment type="subunit">
    <text evidence="5">Homodimer.</text>
</comment>
<keyword evidence="2 5" id="KW-0808">Transferase</keyword>
<dbReference type="InterPro" id="IPR029028">
    <property type="entry name" value="Alpha/beta_knot_MTases"/>
</dbReference>
<comment type="catalytic activity">
    <reaction evidence="5">
        <text>pseudouridine(1915) in 23S rRNA + S-adenosyl-L-methionine = N(3)-methylpseudouridine(1915) in 23S rRNA + S-adenosyl-L-homocysteine + H(+)</text>
        <dbReference type="Rhea" id="RHEA:42752"/>
        <dbReference type="Rhea" id="RHEA-COMP:10221"/>
        <dbReference type="Rhea" id="RHEA-COMP:10222"/>
        <dbReference type="ChEBI" id="CHEBI:15378"/>
        <dbReference type="ChEBI" id="CHEBI:57856"/>
        <dbReference type="ChEBI" id="CHEBI:59789"/>
        <dbReference type="ChEBI" id="CHEBI:65314"/>
        <dbReference type="ChEBI" id="CHEBI:74486"/>
        <dbReference type="EC" id="2.1.1.177"/>
    </reaction>
</comment>
<dbReference type="Pfam" id="PF02590">
    <property type="entry name" value="SPOUT_MTase"/>
    <property type="match status" value="1"/>
</dbReference>
<feature type="binding site" evidence="5">
    <location>
        <position position="97"/>
    </location>
    <ligand>
        <name>S-adenosyl-L-methionine</name>
        <dbReference type="ChEBI" id="CHEBI:59789"/>
    </ligand>
</feature>
<dbReference type="GO" id="GO:0005737">
    <property type="term" value="C:cytoplasm"/>
    <property type="evidence" value="ECO:0007669"/>
    <property type="project" value="UniProtKB-SubCell"/>
</dbReference>
<dbReference type="SUPFAM" id="SSF75217">
    <property type="entry name" value="alpha/beta knot"/>
    <property type="match status" value="1"/>
</dbReference>
<keyword evidence="7" id="KW-1185">Reference proteome</keyword>
<dbReference type="KEGG" id="abg:Asbog_02723"/>
<organism evidence="6 7">
    <name type="scientific">Asaia bogorensis NBRC 16594</name>
    <dbReference type="NCBI Taxonomy" id="1231624"/>
    <lineage>
        <taxon>Bacteria</taxon>
        <taxon>Pseudomonadati</taxon>
        <taxon>Pseudomonadota</taxon>
        <taxon>Alphaproteobacteria</taxon>
        <taxon>Acetobacterales</taxon>
        <taxon>Acetobacteraceae</taxon>
        <taxon>Asaia</taxon>
    </lineage>
</organism>
<feature type="binding site" evidence="5">
    <location>
        <begin position="116"/>
        <end position="121"/>
    </location>
    <ligand>
        <name>S-adenosyl-L-methionine</name>
        <dbReference type="ChEBI" id="CHEBI:59789"/>
    </ligand>
</feature>
<dbReference type="PANTHER" id="PTHR33603">
    <property type="entry name" value="METHYLTRANSFERASE"/>
    <property type="match status" value="1"/>
</dbReference>
<dbReference type="EC" id="2.1.1.177" evidence="5"/>
<name>A0AAN4R3J9_9PROT</name>
<dbReference type="InterPro" id="IPR029026">
    <property type="entry name" value="tRNA_m1G_MTases_N"/>
</dbReference>
<evidence type="ECO:0000313" key="6">
    <source>
        <dbReference type="EMBL" id="GEL54498.1"/>
    </source>
</evidence>
<keyword evidence="5" id="KW-0698">rRNA processing</keyword>
<keyword evidence="5" id="KW-0963">Cytoplasm</keyword>
<protein>
    <recommendedName>
        <fullName evidence="5">Ribosomal RNA large subunit methyltransferase H</fullName>
        <ecNumber evidence="5">2.1.1.177</ecNumber>
    </recommendedName>
    <alternativeName>
        <fullName evidence="5">23S rRNA (pseudouridine1915-N3)-methyltransferase</fullName>
    </alternativeName>
    <alternativeName>
        <fullName evidence="5">23S rRNA m3Psi1915 methyltransferase</fullName>
    </alternativeName>
    <alternativeName>
        <fullName evidence="5">rRNA (pseudouridine-N3-)-methyltransferase RlmH</fullName>
    </alternativeName>
</protein>
<evidence type="ECO:0000256" key="3">
    <source>
        <dbReference type="ARBA" id="ARBA00022691"/>
    </source>
</evidence>
<evidence type="ECO:0000313" key="7">
    <source>
        <dbReference type="Proteomes" id="UP000321287"/>
    </source>
</evidence>
<dbReference type="CDD" id="cd18081">
    <property type="entry name" value="RlmH-like"/>
    <property type="match status" value="1"/>
</dbReference>
<evidence type="ECO:0000256" key="1">
    <source>
        <dbReference type="ARBA" id="ARBA00022603"/>
    </source>
</evidence>
<sequence>MIRIVAVGRLKRGPERELFDRYVERTRPRVDLIEIGESRGSALEIRRKDAAAILAACPEGTIVIALDEGGSSPDSQQFSTMLDSWLATGKQVSFVIGGAEGLEASVIERADARISFGRMTWPHMIVRLLLAEQIYRARAISAGHPYHRSARP</sequence>
<keyword evidence="1 5" id="KW-0489">Methyltransferase</keyword>
<comment type="function">
    <text evidence="5">Specifically methylates the pseudouridine at position 1915 (m3Psi1915) in 23S rRNA.</text>
</comment>
<dbReference type="EMBL" id="BJVS01000008">
    <property type="protein sequence ID" value="GEL54498.1"/>
    <property type="molecule type" value="Genomic_DNA"/>
</dbReference>
<dbReference type="AlphaFoldDB" id="A0AAN4R3J9"/>
<gene>
    <name evidence="5 6" type="primary">rlmH</name>
    <name evidence="6" type="ORF">ABO01nite_25050</name>
</gene>
<dbReference type="Gene3D" id="3.40.1280.10">
    <property type="match status" value="1"/>
</dbReference>
<reference evidence="6 7" key="1">
    <citation type="submission" date="2019-07" db="EMBL/GenBank/DDBJ databases">
        <title>Whole genome shotgun sequence of Asaia bogorensis NBRC 16594.</title>
        <authorList>
            <person name="Hosoyama A."/>
            <person name="Uohara A."/>
            <person name="Ohji S."/>
            <person name="Ichikawa N."/>
        </authorList>
    </citation>
    <scope>NUCLEOTIDE SEQUENCE [LARGE SCALE GENOMIC DNA]</scope>
    <source>
        <strain evidence="6 7">NBRC 16594</strain>
    </source>
</reference>
<feature type="binding site" evidence="5">
    <location>
        <position position="66"/>
    </location>
    <ligand>
        <name>S-adenosyl-L-methionine</name>
        <dbReference type="ChEBI" id="CHEBI:59789"/>
    </ligand>
</feature>
<keyword evidence="3 5" id="KW-0949">S-adenosyl-L-methionine</keyword>
<dbReference type="Proteomes" id="UP000321287">
    <property type="component" value="Unassembled WGS sequence"/>
</dbReference>
<evidence type="ECO:0000256" key="2">
    <source>
        <dbReference type="ARBA" id="ARBA00022679"/>
    </source>
</evidence>
<dbReference type="InterPro" id="IPR003742">
    <property type="entry name" value="RlmH-like"/>
</dbReference>
<comment type="similarity">
    <text evidence="4 5">Belongs to the RNA methyltransferase RlmH family.</text>
</comment>
<evidence type="ECO:0000256" key="5">
    <source>
        <dbReference type="HAMAP-Rule" id="MF_00658"/>
    </source>
</evidence>
<dbReference type="HAMAP" id="MF_00658">
    <property type="entry name" value="23SrRNA_methyltr_H"/>
    <property type="match status" value="1"/>
</dbReference>
<accession>A0AAN4R3J9</accession>
<proteinExistence type="inferred from homology"/>